<keyword evidence="2" id="KW-1185">Reference proteome</keyword>
<protein>
    <submittedName>
        <fullName evidence="1">Uncharacterized protein</fullName>
    </submittedName>
</protein>
<dbReference type="EMBL" id="MH606185">
    <property type="protein sequence ID" value="AXH71079.1"/>
    <property type="molecule type" value="Genomic_DNA"/>
</dbReference>
<organism evidence="1 2">
    <name type="scientific">Bacillus phage BSP38</name>
    <dbReference type="NCBI Taxonomy" id="2283013"/>
    <lineage>
        <taxon>Viruses</taxon>
        <taxon>Duplodnaviria</taxon>
        <taxon>Heunggongvirae</taxon>
        <taxon>Uroviricota</taxon>
        <taxon>Caudoviricetes</taxon>
        <taxon>Herelleviridae</taxon>
        <taxon>Bastillevirinae</taxon>
        <taxon>Jeonjuvirus</taxon>
        <taxon>Jeonjuvirus BSP38</taxon>
    </lineage>
</organism>
<dbReference type="Pfam" id="PF12227">
    <property type="entry name" value="DUF3603"/>
    <property type="match status" value="1"/>
</dbReference>
<reference evidence="1 2" key="1">
    <citation type="submission" date="2018-07" db="EMBL/GenBank/DDBJ databases">
        <title>Complete nucleotide sequence of Bacillus phage BSP38.</title>
        <authorList>
            <person name="Ghosh K."/>
            <person name="Kim K.-P."/>
        </authorList>
    </citation>
    <scope>NUCLEOTIDE SEQUENCE [LARGE SCALE GENOMIC DNA]</scope>
</reference>
<dbReference type="Proteomes" id="UP000260425">
    <property type="component" value="Segment"/>
</dbReference>
<accession>A0A345MJP7</accession>
<organismHost>
    <name type="scientific">Bacillus subtilis</name>
    <dbReference type="NCBI Taxonomy" id="1423"/>
</organismHost>
<evidence type="ECO:0000313" key="1">
    <source>
        <dbReference type="EMBL" id="AXH71079.1"/>
    </source>
</evidence>
<proteinExistence type="predicted"/>
<sequence length="262" mass="30057">MAVKTFVEDIRVVWEAGSAPAHELPESFSWGHNEEYTLFTRLPMIRVTPDRMSDIESGTVKISDEISDIIFESGVYVSTSGMRKRTEYTAIYTDLHRLIVVQSAKSGLILKKSRVDSQSEYRVIMQAQGARLRTFDWTPEESLTGLMGNDTFLTEKDFVGLTRRERMMKDMLIDALINLNTSVDGLAEFWYGELFPKLPIPEGASAADLRNRMIDEIQSGWSKRHEDFGTSYIRAYDLDYKRWKKLLNVDLDFVVSFPEVAL</sequence>
<evidence type="ECO:0000313" key="2">
    <source>
        <dbReference type="Proteomes" id="UP000260425"/>
    </source>
</evidence>
<gene>
    <name evidence="1" type="ORF">BSP38_037</name>
</gene>
<name>A0A345MJP7_BPBSP</name>
<dbReference type="InterPro" id="IPR020909">
    <property type="entry name" value="UPF0736"/>
</dbReference>